<feature type="transmembrane region" description="Helical" evidence="22">
    <location>
        <begin position="123"/>
        <end position="141"/>
    </location>
</feature>
<comment type="pathway">
    <text evidence="16">Phospholipid metabolism; phosphatidylcholine biosynthesis; phosphatidylcholine from phosphocholine: step 2/2.</text>
</comment>
<organism evidence="23 24">
    <name type="scientific">Prunus persica</name>
    <name type="common">Peach</name>
    <name type="synonym">Amygdalus persica</name>
    <dbReference type="NCBI Taxonomy" id="3760"/>
    <lineage>
        <taxon>Eukaryota</taxon>
        <taxon>Viridiplantae</taxon>
        <taxon>Streptophyta</taxon>
        <taxon>Embryophyta</taxon>
        <taxon>Tracheophyta</taxon>
        <taxon>Spermatophyta</taxon>
        <taxon>Magnoliopsida</taxon>
        <taxon>eudicotyledons</taxon>
        <taxon>Gunneridae</taxon>
        <taxon>Pentapetalae</taxon>
        <taxon>rosids</taxon>
        <taxon>fabids</taxon>
        <taxon>Rosales</taxon>
        <taxon>Rosaceae</taxon>
        <taxon>Amygdaloideae</taxon>
        <taxon>Amygdaleae</taxon>
        <taxon>Prunus</taxon>
    </lineage>
</organism>
<dbReference type="Proteomes" id="UP000006882">
    <property type="component" value="Chromosome G8"/>
</dbReference>
<evidence type="ECO:0000256" key="9">
    <source>
        <dbReference type="ARBA" id="ARBA00022842"/>
    </source>
</evidence>
<name>A0A251MV73_PRUPE</name>
<keyword evidence="14" id="KW-0464">Manganese</keyword>
<keyword evidence="12 22" id="KW-0472">Membrane</keyword>
<comment type="similarity">
    <text evidence="4 21">Belongs to the CDP-alcohol phosphatidyltransferase class-I family.</text>
</comment>
<evidence type="ECO:0008006" key="25">
    <source>
        <dbReference type="Google" id="ProtNLM"/>
    </source>
</evidence>
<evidence type="ECO:0000256" key="12">
    <source>
        <dbReference type="ARBA" id="ARBA00023136"/>
    </source>
</evidence>
<comment type="function">
    <text evidence="20">Catalyzes both phosphatidylcholine and phosphatidylethanolamine biosynthesis from CDP-choline and CDP-ethanolamine, respectively. Has a higher cholinephosphotransferase activity than ethanolaminephosphotransferase activity.</text>
</comment>
<feature type="transmembrane region" description="Helical" evidence="22">
    <location>
        <begin position="195"/>
        <end position="214"/>
    </location>
</feature>
<comment type="catalytic activity">
    <reaction evidence="19">
        <text>CDP-choline + a 1,2-diacyl-sn-glycerol = a 1,2-diacyl-sn-glycero-3-phosphocholine + CMP + H(+)</text>
        <dbReference type="Rhea" id="RHEA:32939"/>
        <dbReference type="ChEBI" id="CHEBI:15378"/>
        <dbReference type="ChEBI" id="CHEBI:17815"/>
        <dbReference type="ChEBI" id="CHEBI:57643"/>
        <dbReference type="ChEBI" id="CHEBI:58779"/>
        <dbReference type="ChEBI" id="CHEBI:60377"/>
        <dbReference type="EC" id="2.7.8.2"/>
    </reaction>
</comment>
<keyword evidence="11" id="KW-0443">Lipid metabolism</keyword>
<sequence>MFLLTSALLGYIYSPRLDSAPPRWVNFAHGLLLFLYQTFDAVDGKQARRTDSSSPLGELFDHGCDALACAFEGLAFGSTAMCGRTTFWFWVISAVPFYCATWEHYFTNTLILPAVNGPTEGLMLIYLSHFFTAIVGSEWWAQQFGKSLPFLSWVPFIHEITTYKAVLFLMVAFAVIPTVTFNVCNVYKVVQARKASMLLALAMVMLLSFGFLYVNSRYLIGLMGVQYCFIPPLPFCCSFGRSFGMVCLYSLCPHLPFVFFMKVKKSNYLYAGDTCHQLTLWGTIHI</sequence>
<keyword evidence="9" id="KW-0460">Magnesium</keyword>
<evidence type="ECO:0000256" key="4">
    <source>
        <dbReference type="ARBA" id="ARBA00010441"/>
    </source>
</evidence>
<keyword evidence="24" id="KW-1185">Reference proteome</keyword>
<evidence type="ECO:0000256" key="19">
    <source>
        <dbReference type="ARBA" id="ARBA00050476"/>
    </source>
</evidence>
<keyword evidence="5" id="KW-0444">Lipid biosynthesis</keyword>
<comment type="cofactor">
    <cofactor evidence="1">
        <name>Mn(2+)</name>
        <dbReference type="ChEBI" id="CHEBI:29035"/>
    </cofactor>
</comment>
<keyword evidence="15" id="KW-1208">Phospholipid metabolism</keyword>
<reference evidence="23 24" key="1">
    <citation type="journal article" date="2013" name="Nat. Genet.">
        <title>The high-quality draft genome of peach (Prunus persica) identifies unique patterns of genetic diversity, domestication and genome evolution.</title>
        <authorList>
            <consortium name="International Peach Genome Initiative"/>
            <person name="Verde I."/>
            <person name="Abbott A.G."/>
            <person name="Scalabrin S."/>
            <person name="Jung S."/>
            <person name="Shu S."/>
            <person name="Marroni F."/>
            <person name="Zhebentyayeva T."/>
            <person name="Dettori M.T."/>
            <person name="Grimwood J."/>
            <person name="Cattonaro F."/>
            <person name="Zuccolo A."/>
            <person name="Rossini L."/>
            <person name="Jenkins J."/>
            <person name="Vendramin E."/>
            <person name="Meisel L.A."/>
            <person name="Decroocq V."/>
            <person name="Sosinski B."/>
            <person name="Prochnik S."/>
            <person name="Mitros T."/>
            <person name="Policriti A."/>
            <person name="Cipriani G."/>
            <person name="Dondini L."/>
            <person name="Ficklin S."/>
            <person name="Goodstein D.M."/>
            <person name="Xuan P."/>
            <person name="Del Fabbro C."/>
            <person name="Aramini V."/>
            <person name="Copetti D."/>
            <person name="Gonzalez S."/>
            <person name="Horner D.S."/>
            <person name="Falchi R."/>
            <person name="Lucas S."/>
            <person name="Mica E."/>
            <person name="Maldonado J."/>
            <person name="Lazzari B."/>
            <person name="Bielenberg D."/>
            <person name="Pirona R."/>
            <person name="Miculan M."/>
            <person name="Barakat A."/>
            <person name="Testolin R."/>
            <person name="Stella A."/>
            <person name="Tartarini S."/>
            <person name="Tonutti P."/>
            <person name="Arus P."/>
            <person name="Orellana A."/>
            <person name="Wells C."/>
            <person name="Main D."/>
            <person name="Vizzotto G."/>
            <person name="Silva H."/>
            <person name="Salamini F."/>
            <person name="Schmutz J."/>
            <person name="Morgante M."/>
            <person name="Rokhsar D.S."/>
        </authorList>
    </citation>
    <scope>NUCLEOTIDE SEQUENCE [LARGE SCALE GENOMIC DNA]</scope>
    <source>
        <strain evidence="24">cv. Nemared</strain>
    </source>
</reference>
<dbReference type="GO" id="GO:0004307">
    <property type="term" value="F:ethanolaminephosphotransferase activity"/>
    <property type="evidence" value="ECO:0007669"/>
    <property type="project" value="UniProtKB-EC"/>
</dbReference>
<evidence type="ECO:0000313" key="24">
    <source>
        <dbReference type="Proteomes" id="UP000006882"/>
    </source>
</evidence>
<dbReference type="GO" id="GO:0016020">
    <property type="term" value="C:membrane"/>
    <property type="evidence" value="ECO:0007669"/>
    <property type="project" value="UniProtKB-SubCell"/>
</dbReference>
<dbReference type="EMBL" id="CM007658">
    <property type="protein sequence ID" value="ONH90991.1"/>
    <property type="molecule type" value="Genomic_DNA"/>
</dbReference>
<dbReference type="PROSITE" id="PS00379">
    <property type="entry name" value="CDP_ALCOHOL_P_TRANSF"/>
    <property type="match status" value="1"/>
</dbReference>
<dbReference type="GO" id="GO:0046872">
    <property type="term" value="F:metal ion binding"/>
    <property type="evidence" value="ECO:0007669"/>
    <property type="project" value="UniProtKB-KW"/>
</dbReference>
<evidence type="ECO:0000256" key="10">
    <source>
        <dbReference type="ARBA" id="ARBA00022989"/>
    </source>
</evidence>
<proteinExistence type="inferred from homology"/>
<comment type="subcellular location">
    <subcellularLocation>
        <location evidence="3">Membrane</location>
        <topology evidence="3">Multi-pass membrane protein</topology>
    </subcellularLocation>
</comment>
<dbReference type="PANTHER" id="PTHR10414:SF37">
    <property type="entry name" value="BB IN A BOXCAR, ISOFORM C"/>
    <property type="match status" value="1"/>
</dbReference>
<dbReference type="Gramene" id="ONH90991">
    <property type="protein sequence ID" value="ONH90991"/>
    <property type="gene ID" value="PRUPE_8G087200"/>
</dbReference>
<evidence type="ECO:0000256" key="18">
    <source>
        <dbReference type="ARBA" id="ARBA00050328"/>
    </source>
</evidence>
<feature type="transmembrane region" description="Helical" evidence="22">
    <location>
        <begin position="161"/>
        <end position="183"/>
    </location>
</feature>
<dbReference type="InterPro" id="IPR014472">
    <property type="entry name" value="CHOPT"/>
</dbReference>
<evidence type="ECO:0000256" key="6">
    <source>
        <dbReference type="ARBA" id="ARBA00022679"/>
    </source>
</evidence>
<comment type="cofactor">
    <cofactor evidence="2">
        <name>Mg(2+)</name>
        <dbReference type="ChEBI" id="CHEBI:18420"/>
    </cofactor>
</comment>
<keyword evidence="13" id="KW-0594">Phospholipid biosynthesis</keyword>
<evidence type="ECO:0000256" key="17">
    <source>
        <dbReference type="ARBA" id="ARBA00037891"/>
    </source>
</evidence>
<gene>
    <name evidence="23" type="ORF">PRUPE_8G087200</name>
</gene>
<dbReference type="PANTHER" id="PTHR10414">
    <property type="entry name" value="ETHANOLAMINEPHOSPHOTRANSFERASE"/>
    <property type="match status" value="1"/>
</dbReference>
<dbReference type="GO" id="GO:0004142">
    <property type="term" value="F:diacylglycerol cholinephosphotransferase activity"/>
    <property type="evidence" value="ECO:0007669"/>
    <property type="project" value="UniProtKB-EC"/>
</dbReference>
<keyword evidence="8" id="KW-0479">Metal-binding</keyword>
<feature type="transmembrane region" description="Helical" evidence="22">
    <location>
        <begin position="87"/>
        <end position="111"/>
    </location>
</feature>
<dbReference type="InterPro" id="IPR000462">
    <property type="entry name" value="CDP-OH_P_trans"/>
</dbReference>
<evidence type="ECO:0000256" key="13">
    <source>
        <dbReference type="ARBA" id="ARBA00023209"/>
    </source>
</evidence>
<evidence type="ECO:0000256" key="8">
    <source>
        <dbReference type="ARBA" id="ARBA00022723"/>
    </source>
</evidence>
<evidence type="ECO:0000313" key="23">
    <source>
        <dbReference type="EMBL" id="ONH90991.1"/>
    </source>
</evidence>
<evidence type="ECO:0000256" key="2">
    <source>
        <dbReference type="ARBA" id="ARBA00001946"/>
    </source>
</evidence>
<keyword evidence="7 22" id="KW-0812">Transmembrane</keyword>
<protein>
    <recommendedName>
        <fullName evidence="25">Aminoalcoholphosphotransferase</fullName>
    </recommendedName>
</protein>
<evidence type="ECO:0000256" key="21">
    <source>
        <dbReference type="RuleBase" id="RU003750"/>
    </source>
</evidence>
<evidence type="ECO:0000256" key="5">
    <source>
        <dbReference type="ARBA" id="ARBA00022516"/>
    </source>
</evidence>
<feature type="transmembrane region" description="Helical" evidence="22">
    <location>
        <begin position="242"/>
        <end position="260"/>
    </location>
</feature>
<keyword evidence="6 21" id="KW-0808">Transferase</keyword>
<accession>A0A251MV73</accession>
<comment type="catalytic activity">
    <reaction evidence="18">
        <text>CDP-ethanolamine + a 1,2-diacyl-sn-glycerol = a 1,2-diacyl-sn-glycero-3-phosphoethanolamine + CMP + H(+)</text>
        <dbReference type="Rhea" id="RHEA:32943"/>
        <dbReference type="ChEBI" id="CHEBI:15378"/>
        <dbReference type="ChEBI" id="CHEBI:17815"/>
        <dbReference type="ChEBI" id="CHEBI:57876"/>
        <dbReference type="ChEBI" id="CHEBI:60377"/>
        <dbReference type="ChEBI" id="CHEBI:64612"/>
        <dbReference type="EC" id="2.7.8.1"/>
    </reaction>
</comment>
<dbReference type="FunFam" id="1.20.120.1760:FF:000014">
    <property type="entry name" value="Choline/ethanolaminephosphotransferase 1"/>
    <property type="match status" value="1"/>
</dbReference>
<evidence type="ECO:0000256" key="14">
    <source>
        <dbReference type="ARBA" id="ARBA00023211"/>
    </source>
</evidence>
<dbReference type="Gene3D" id="1.20.120.1760">
    <property type="match status" value="1"/>
</dbReference>
<evidence type="ECO:0000256" key="22">
    <source>
        <dbReference type="SAM" id="Phobius"/>
    </source>
</evidence>
<evidence type="ECO:0000256" key="15">
    <source>
        <dbReference type="ARBA" id="ARBA00023264"/>
    </source>
</evidence>
<evidence type="ECO:0000256" key="7">
    <source>
        <dbReference type="ARBA" id="ARBA00022692"/>
    </source>
</evidence>
<dbReference type="AlphaFoldDB" id="A0A251MV73"/>
<comment type="pathway">
    <text evidence="17">Phospholipid metabolism; phosphatidylethanolamine biosynthesis; phosphatidylethanolamine from ethanolamine: step 3/3.</text>
</comment>
<dbReference type="Pfam" id="PF01066">
    <property type="entry name" value="CDP-OH_P_transf"/>
    <property type="match status" value="1"/>
</dbReference>
<evidence type="ECO:0000256" key="3">
    <source>
        <dbReference type="ARBA" id="ARBA00004141"/>
    </source>
</evidence>
<evidence type="ECO:0000256" key="1">
    <source>
        <dbReference type="ARBA" id="ARBA00001936"/>
    </source>
</evidence>
<dbReference type="InterPro" id="IPR043130">
    <property type="entry name" value="CDP-OH_PTrfase_TM_dom"/>
</dbReference>
<evidence type="ECO:0000256" key="16">
    <source>
        <dbReference type="ARBA" id="ARBA00037890"/>
    </source>
</evidence>
<keyword evidence="10 22" id="KW-1133">Transmembrane helix</keyword>
<dbReference type="InterPro" id="IPR048254">
    <property type="entry name" value="CDP_ALCOHOL_P_TRANSF_CS"/>
</dbReference>
<evidence type="ECO:0000256" key="20">
    <source>
        <dbReference type="ARBA" id="ARBA00055748"/>
    </source>
</evidence>
<evidence type="ECO:0000256" key="11">
    <source>
        <dbReference type="ARBA" id="ARBA00023098"/>
    </source>
</evidence>